<keyword evidence="2" id="KW-0614">Plasmid</keyword>
<feature type="compositionally biased region" description="Low complexity" evidence="1">
    <location>
        <begin position="95"/>
        <end position="106"/>
    </location>
</feature>
<gene>
    <name evidence="2" type="ORF">ElP_75430</name>
</gene>
<evidence type="ECO:0000313" key="2">
    <source>
        <dbReference type="EMBL" id="QDV39572.1"/>
    </source>
</evidence>
<feature type="region of interest" description="Disordered" evidence="1">
    <location>
        <begin position="82"/>
        <end position="119"/>
    </location>
</feature>
<proteinExistence type="predicted"/>
<evidence type="ECO:0000313" key="3">
    <source>
        <dbReference type="Proteomes" id="UP000317835"/>
    </source>
</evidence>
<dbReference type="Proteomes" id="UP000317835">
    <property type="component" value="Plasmid pElP_3"/>
</dbReference>
<dbReference type="RefSeq" id="WP_145279755.1">
    <property type="nucleotide sequence ID" value="NZ_CP036429.1"/>
</dbReference>
<accession>A0A518HFE1</accession>
<keyword evidence="3" id="KW-1185">Reference proteome</keyword>
<sequence length="119" mass="12995">MPPTASDARPGCTRPDDHPPAAPTDLRAEARRLAHRQRRAEDAVRRLHDHPHRDRIDRLAAHSDRLCVALCRTLARLRIDDGPGLARPIARDARSAPTRAGRPPAAGGVGRGPGRAPRR</sequence>
<dbReference type="AlphaFoldDB" id="A0A518HFE1"/>
<reference evidence="2 3" key="1">
    <citation type="submission" date="2019-02" db="EMBL/GenBank/DDBJ databases">
        <title>Deep-cultivation of Planctomycetes and their phenomic and genomic characterization uncovers novel biology.</title>
        <authorList>
            <person name="Wiegand S."/>
            <person name="Jogler M."/>
            <person name="Boedeker C."/>
            <person name="Pinto D."/>
            <person name="Vollmers J."/>
            <person name="Rivas-Marin E."/>
            <person name="Kohn T."/>
            <person name="Peeters S.H."/>
            <person name="Heuer A."/>
            <person name="Rast P."/>
            <person name="Oberbeckmann S."/>
            <person name="Bunk B."/>
            <person name="Jeske O."/>
            <person name="Meyerdierks A."/>
            <person name="Storesund J.E."/>
            <person name="Kallscheuer N."/>
            <person name="Luecker S."/>
            <person name="Lage O.M."/>
            <person name="Pohl T."/>
            <person name="Merkel B.J."/>
            <person name="Hornburger P."/>
            <person name="Mueller R.-W."/>
            <person name="Bruemmer F."/>
            <person name="Labrenz M."/>
            <person name="Spormann A.M."/>
            <person name="Op den Camp H."/>
            <person name="Overmann J."/>
            <person name="Amann R."/>
            <person name="Jetten M.S.M."/>
            <person name="Mascher T."/>
            <person name="Medema M.H."/>
            <person name="Devos D.P."/>
            <person name="Kaster A.-K."/>
            <person name="Ovreas L."/>
            <person name="Rohde M."/>
            <person name="Galperin M.Y."/>
            <person name="Jogler C."/>
        </authorList>
    </citation>
    <scope>NUCLEOTIDE SEQUENCE [LARGE SCALE GENOMIC DNA]</scope>
    <source>
        <strain evidence="2 3">ElP</strain>
        <plasmid evidence="3">pelp_3</plasmid>
    </source>
</reference>
<dbReference type="KEGG" id="tpla:ElP_75430"/>
<name>A0A518HFE1_9BACT</name>
<geneLocation type="plasmid" evidence="3">
    <name>pelp_3</name>
</geneLocation>
<protein>
    <submittedName>
        <fullName evidence="2">Uncharacterized protein</fullName>
    </submittedName>
</protein>
<evidence type="ECO:0000256" key="1">
    <source>
        <dbReference type="SAM" id="MobiDB-lite"/>
    </source>
</evidence>
<feature type="region of interest" description="Disordered" evidence="1">
    <location>
        <begin position="1"/>
        <end position="47"/>
    </location>
</feature>
<dbReference type="EMBL" id="CP036429">
    <property type="protein sequence ID" value="QDV39572.1"/>
    <property type="molecule type" value="Genomic_DNA"/>
</dbReference>
<organism evidence="2 3">
    <name type="scientific">Tautonia plasticadhaerens</name>
    <dbReference type="NCBI Taxonomy" id="2527974"/>
    <lineage>
        <taxon>Bacteria</taxon>
        <taxon>Pseudomonadati</taxon>
        <taxon>Planctomycetota</taxon>
        <taxon>Planctomycetia</taxon>
        <taxon>Isosphaerales</taxon>
        <taxon>Isosphaeraceae</taxon>
        <taxon>Tautonia</taxon>
    </lineage>
</organism>